<organism evidence="2 3">
    <name type="scientific">Listeria floridensis FSL S10-1187</name>
    <dbReference type="NCBI Taxonomy" id="1265817"/>
    <lineage>
        <taxon>Bacteria</taxon>
        <taxon>Bacillati</taxon>
        <taxon>Bacillota</taxon>
        <taxon>Bacilli</taxon>
        <taxon>Bacillales</taxon>
        <taxon>Listeriaceae</taxon>
        <taxon>Listeria</taxon>
    </lineage>
</organism>
<feature type="domain" description="Transposase DDE" evidence="1">
    <location>
        <begin position="75"/>
        <end position="193"/>
    </location>
</feature>
<keyword evidence="3" id="KW-1185">Reference proteome</keyword>
<reference evidence="2 3" key="1">
    <citation type="journal article" date="2014" name="Int. J. Syst. Evol. Microbiol.">
        <title>Listeria floridensis sp. nov., Listeria aquatica sp. nov., Listeria cornellensis sp. nov., Listeria riparia sp. nov. and Listeria grandensis sp. nov., from agricultural and natural environments.</title>
        <authorList>
            <person name="den Bakker H.C."/>
            <person name="Warchocki S."/>
            <person name="Wright E.M."/>
            <person name="Allred A.F."/>
            <person name="Ahlstrom C."/>
            <person name="Manuel C.S."/>
            <person name="Stasiewicz M.J."/>
            <person name="Burrell A."/>
            <person name="Roof S."/>
            <person name="Strawn L."/>
            <person name="Fortes E.D."/>
            <person name="Nightingale K.K."/>
            <person name="Kephart D."/>
            <person name="Wiedmann M."/>
        </authorList>
    </citation>
    <scope>NUCLEOTIDE SEQUENCE [LARGE SCALE GENOMIC DNA]</scope>
    <source>
        <strain evidence="2 3">FSL S10-1187</strain>
    </source>
</reference>
<dbReference type="PANTHER" id="PTHR33408:SF2">
    <property type="entry name" value="TRANSPOSASE DDE DOMAIN-CONTAINING PROTEIN"/>
    <property type="match status" value="1"/>
</dbReference>
<gene>
    <name evidence="2" type="ORF">MFLO_06269</name>
</gene>
<dbReference type="InterPro" id="IPR025668">
    <property type="entry name" value="Tnp_DDE_dom"/>
</dbReference>
<evidence type="ECO:0000313" key="3">
    <source>
        <dbReference type="Proteomes" id="UP000019249"/>
    </source>
</evidence>
<name>A0ABP3B125_9LIST</name>
<protein>
    <submittedName>
        <fullName evidence="2">Transposase</fullName>
    </submittedName>
</protein>
<evidence type="ECO:0000259" key="1">
    <source>
        <dbReference type="Pfam" id="PF13751"/>
    </source>
</evidence>
<dbReference type="EMBL" id="AODF01000010">
    <property type="protein sequence ID" value="EUJ32697.1"/>
    <property type="molecule type" value="Genomic_DNA"/>
</dbReference>
<sequence>MHDSQVLIPLMEKLRQKYLPEVVVMDAGYKTPAIAHYLWGNQMEAVLPYTRPRGKEGFFTKRDFMYDAWLNAFHCPNNHLLSYVRLNREGYYLYKSNPTLCEGCTLRTECTESRVYEKSLTRHLWEADLERSEDLRHTERHKAFYKKRKETIERCFADAKEKHGMRYATYRGLAKVTLQATLTYTAMNLKKLALWTWKKSCSSSSFFILRAKNDNPVFFSFWNCRFSTV</sequence>
<dbReference type="Pfam" id="PF13751">
    <property type="entry name" value="DDE_Tnp_1_6"/>
    <property type="match status" value="1"/>
</dbReference>
<evidence type="ECO:0000313" key="2">
    <source>
        <dbReference type="EMBL" id="EUJ32697.1"/>
    </source>
</evidence>
<dbReference type="PANTHER" id="PTHR33408">
    <property type="entry name" value="TRANSPOSASE"/>
    <property type="match status" value="1"/>
</dbReference>
<accession>A0ABP3B125</accession>
<comment type="caution">
    <text evidence="2">The sequence shown here is derived from an EMBL/GenBank/DDBJ whole genome shotgun (WGS) entry which is preliminary data.</text>
</comment>
<dbReference type="Proteomes" id="UP000019249">
    <property type="component" value="Unassembled WGS sequence"/>
</dbReference>
<proteinExistence type="predicted"/>